<dbReference type="InterPro" id="IPR050466">
    <property type="entry name" value="Carboxylest/Gibb_receptor"/>
</dbReference>
<gene>
    <name evidence="3" type="ORF">BVRB_3g067300</name>
</gene>
<dbReference type="AlphaFoldDB" id="A0A0J8BC29"/>
<dbReference type="Gramene" id="KMS98929">
    <property type="protein sequence ID" value="KMS98929"/>
    <property type="gene ID" value="BVRB_3g067300"/>
</dbReference>
<organism evidence="3 4">
    <name type="scientific">Beta vulgaris subsp. vulgaris</name>
    <name type="common">Beet</name>
    <dbReference type="NCBI Taxonomy" id="3555"/>
    <lineage>
        <taxon>Eukaryota</taxon>
        <taxon>Viridiplantae</taxon>
        <taxon>Streptophyta</taxon>
        <taxon>Embryophyta</taxon>
        <taxon>Tracheophyta</taxon>
        <taxon>Spermatophyta</taxon>
        <taxon>Magnoliopsida</taxon>
        <taxon>eudicotyledons</taxon>
        <taxon>Gunneridae</taxon>
        <taxon>Pentapetalae</taxon>
        <taxon>Caryophyllales</taxon>
        <taxon>Chenopodiaceae</taxon>
        <taxon>Betoideae</taxon>
        <taxon>Beta</taxon>
    </lineage>
</organism>
<dbReference type="OrthoDB" id="408631at2759"/>
<dbReference type="EMBL" id="KQ090240">
    <property type="protein sequence ID" value="KMS98929.1"/>
    <property type="molecule type" value="Genomic_DNA"/>
</dbReference>
<evidence type="ECO:0000259" key="2">
    <source>
        <dbReference type="Pfam" id="PF07859"/>
    </source>
</evidence>
<dbReference type="Gene3D" id="3.40.50.1820">
    <property type="entry name" value="alpha/beta hydrolase"/>
    <property type="match status" value="1"/>
</dbReference>
<dbReference type="OMA" id="MSEDEWI"/>
<protein>
    <recommendedName>
        <fullName evidence="2">Alpha/beta hydrolase fold-3 domain-containing protein</fullName>
    </recommendedName>
</protein>
<dbReference type="Proteomes" id="UP000035740">
    <property type="component" value="Unassembled WGS sequence"/>
</dbReference>
<evidence type="ECO:0000313" key="3">
    <source>
        <dbReference type="EMBL" id="KMS98929.1"/>
    </source>
</evidence>
<dbReference type="SUPFAM" id="SSF53474">
    <property type="entry name" value="alpha/beta-Hydrolases"/>
    <property type="match status" value="1"/>
</dbReference>
<accession>A0A0J8BC29</accession>
<dbReference type="InterPro" id="IPR013094">
    <property type="entry name" value="AB_hydrolase_3"/>
</dbReference>
<feature type="domain" description="Alpha/beta hydrolase fold-3" evidence="2">
    <location>
        <begin position="80"/>
        <end position="138"/>
    </location>
</feature>
<reference evidence="3 4" key="1">
    <citation type="journal article" date="2014" name="Nature">
        <title>The genome of the recently domesticated crop plant sugar beet (Beta vulgaris).</title>
        <authorList>
            <person name="Dohm J.C."/>
            <person name="Minoche A.E."/>
            <person name="Holtgrawe D."/>
            <person name="Capella-Gutierrez S."/>
            <person name="Zakrzewski F."/>
            <person name="Tafer H."/>
            <person name="Rupp O."/>
            <person name="Sorensen T.R."/>
            <person name="Stracke R."/>
            <person name="Reinhardt R."/>
            <person name="Goesmann A."/>
            <person name="Kraft T."/>
            <person name="Schulz B."/>
            <person name="Stadler P.F."/>
            <person name="Schmidt T."/>
            <person name="Gabaldon T."/>
            <person name="Lehrach H."/>
            <person name="Weisshaar B."/>
            <person name="Himmelbauer H."/>
        </authorList>
    </citation>
    <scope>NUCLEOTIDE SEQUENCE [LARGE SCALE GENOMIC DNA]</scope>
    <source>
        <tissue evidence="3">Taproot</tissue>
    </source>
</reference>
<dbReference type="Pfam" id="PF07859">
    <property type="entry name" value="Abhydrolase_3"/>
    <property type="match status" value="1"/>
</dbReference>
<dbReference type="PANTHER" id="PTHR23024:SF546">
    <property type="entry name" value="CARBOXYLESTERASE 120-RELATED"/>
    <property type="match status" value="1"/>
</dbReference>
<dbReference type="InterPro" id="IPR029058">
    <property type="entry name" value="AB_hydrolase_fold"/>
</dbReference>
<evidence type="ECO:0000313" key="4">
    <source>
        <dbReference type="Proteomes" id="UP000035740"/>
    </source>
</evidence>
<proteinExistence type="inferred from homology"/>
<evidence type="ECO:0000256" key="1">
    <source>
        <dbReference type="ARBA" id="ARBA00010515"/>
    </source>
</evidence>
<dbReference type="PANTHER" id="PTHR23024">
    <property type="entry name" value="ARYLACETAMIDE DEACETYLASE"/>
    <property type="match status" value="1"/>
</dbReference>
<name>A0A0J8BC29_BETVV</name>
<comment type="similarity">
    <text evidence="1">Belongs to the 'GDXG' lipolytic enzyme family.</text>
</comment>
<dbReference type="GO" id="GO:0016787">
    <property type="term" value="F:hydrolase activity"/>
    <property type="evidence" value="ECO:0007669"/>
    <property type="project" value="InterPro"/>
</dbReference>
<keyword evidence="4" id="KW-1185">Reference proteome</keyword>
<sequence>MSLPNQIIDPYQHLHIIPNPNGTITRLTEFYPSIPPSVSSSLTLSKDVSMNSNNGTWVRIFLPRTAINGSHPPNRKLPIVVFAHGGGFILHSAASPVFHNFCSELTSQLTVLVISVEYRLAPESRLPAAYDDVLEVLLNKIRTSN</sequence>